<dbReference type="GO" id="GO:0016020">
    <property type="term" value="C:membrane"/>
    <property type="evidence" value="ECO:0007669"/>
    <property type="project" value="UniProtKB-SubCell"/>
</dbReference>
<dbReference type="InterPro" id="IPR011701">
    <property type="entry name" value="MFS"/>
</dbReference>
<dbReference type="Pfam" id="PF07690">
    <property type="entry name" value="MFS_1"/>
    <property type="match status" value="1"/>
</dbReference>
<evidence type="ECO:0000256" key="7">
    <source>
        <dbReference type="SAM" id="Phobius"/>
    </source>
</evidence>
<proteinExistence type="predicted"/>
<dbReference type="Proteomes" id="UP000094565">
    <property type="component" value="Chromosome 3"/>
</dbReference>
<reference evidence="8 9" key="1">
    <citation type="submission" date="2016-02" db="EMBL/GenBank/DDBJ databases">
        <title>Comparative genomic and transcriptomic foundation for Pichia pastoris.</title>
        <authorList>
            <person name="Love K.R."/>
            <person name="Shah K.A."/>
            <person name="Whittaker C.A."/>
            <person name="Wu J."/>
            <person name="Bartlett M.C."/>
            <person name="Ma D."/>
            <person name="Leeson R.L."/>
            <person name="Priest M."/>
            <person name="Young S.K."/>
            <person name="Love J.C."/>
        </authorList>
    </citation>
    <scope>NUCLEOTIDE SEQUENCE [LARGE SCALE GENOMIC DNA]</scope>
    <source>
        <strain evidence="8 9">ATCC 28485</strain>
    </source>
</reference>
<feature type="compositionally biased region" description="Polar residues" evidence="6">
    <location>
        <begin position="1"/>
        <end position="11"/>
    </location>
</feature>
<dbReference type="Gene3D" id="1.20.1250.20">
    <property type="entry name" value="MFS general substrate transporter like domains"/>
    <property type="match status" value="2"/>
</dbReference>
<sequence length="561" mass="63871">MSARSVGSKSEGNSKLEKASVNSAESTEKNRILVDTNVIEDFETDSTESIDHIFVDPAVADYYRKVYDECEYECRDLFDPELTWTKQEEKKILRKNDWNVTFWCFIMFTALNFDRYNISQALADDMLDDLNLTTNDYNIGRTINLVCFLSAELPSQLVSKKLGADIWIPAQMVIWSLVAVSQAAMTNKAGFYITRGLLGAAQGGFICDICLWMSYFYNGEEFGTRLSFFYISNPLTSALSSLLALPLLKISTSALPEGWRWMFLLEGIGTLLVGLYSFFKMPPSVVHTKAWFRKKGWYTEREEKILVNKVLRDDPTKGDMNNRQPVSLKELKKALLDYDMWPIYGIRILGDIGVSPAANYMTLTLRKLGFSTLKTNALNIPRNIITIFTMIGLSYLAEHFDERALALFTLPVWFLSCLFPLRYWPGAQVDAWGTYALLTVVLSAAPTWPISIAWCSVNSNSVRNRAVSAALVNMFSQAGGIIASNIYRADDAPLYHRGNEQLIGIAFGTAALCLFARFVYYPYRNKQKERAWNKLTKEEQEQYSETTNDDGNKRIDFRFKY</sequence>
<organism evidence="8 9">
    <name type="scientific">Komagataella pastoris</name>
    <name type="common">Yeast</name>
    <name type="synonym">Pichia pastoris</name>
    <dbReference type="NCBI Taxonomy" id="4922"/>
    <lineage>
        <taxon>Eukaryota</taxon>
        <taxon>Fungi</taxon>
        <taxon>Dikarya</taxon>
        <taxon>Ascomycota</taxon>
        <taxon>Saccharomycotina</taxon>
        <taxon>Pichiomycetes</taxon>
        <taxon>Pichiales</taxon>
        <taxon>Pichiaceae</taxon>
        <taxon>Komagataella</taxon>
    </lineage>
</organism>
<keyword evidence="4 7" id="KW-1133">Transmembrane helix</keyword>
<protein>
    <submittedName>
        <fullName evidence="8">BA75_04345T0</fullName>
    </submittedName>
</protein>
<comment type="subcellular location">
    <subcellularLocation>
        <location evidence="1">Membrane</location>
        <topology evidence="1">Multi-pass membrane protein</topology>
    </subcellularLocation>
</comment>
<evidence type="ECO:0000256" key="2">
    <source>
        <dbReference type="ARBA" id="ARBA00022448"/>
    </source>
</evidence>
<dbReference type="GO" id="GO:0022857">
    <property type="term" value="F:transmembrane transporter activity"/>
    <property type="evidence" value="ECO:0007669"/>
    <property type="project" value="InterPro"/>
</dbReference>
<accession>A0A1B2JEU4</accession>
<evidence type="ECO:0000313" key="8">
    <source>
        <dbReference type="EMBL" id="ANZ76365.1"/>
    </source>
</evidence>
<feature type="transmembrane region" description="Helical" evidence="7">
    <location>
        <begin position="502"/>
        <end position="520"/>
    </location>
</feature>
<feature type="region of interest" description="Disordered" evidence="6">
    <location>
        <begin position="1"/>
        <end position="23"/>
    </location>
</feature>
<dbReference type="EMBL" id="CP014586">
    <property type="protein sequence ID" value="ANZ76365.1"/>
    <property type="molecule type" value="Genomic_DNA"/>
</dbReference>
<feature type="transmembrane region" description="Helical" evidence="7">
    <location>
        <begin position="260"/>
        <end position="279"/>
    </location>
</feature>
<dbReference type="PANTHER" id="PTHR43791">
    <property type="entry name" value="PERMEASE-RELATED"/>
    <property type="match status" value="1"/>
</dbReference>
<feature type="transmembrane region" description="Helical" evidence="7">
    <location>
        <begin position="435"/>
        <end position="455"/>
    </location>
</feature>
<feature type="transmembrane region" description="Helical" evidence="7">
    <location>
        <begin position="197"/>
        <end position="216"/>
    </location>
</feature>
<evidence type="ECO:0000256" key="4">
    <source>
        <dbReference type="ARBA" id="ARBA00022989"/>
    </source>
</evidence>
<feature type="transmembrane region" description="Helical" evidence="7">
    <location>
        <begin position="404"/>
        <end position="423"/>
    </location>
</feature>
<evidence type="ECO:0000256" key="1">
    <source>
        <dbReference type="ARBA" id="ARBA00004141"/>
    </source>
</evidence>
<dbReference type="PANTHER" id="PTHR43791:SF29">
    <property type="entry name" value="MAJOR FACILITATOR SUPERFAMILY (MFS) PROFILE DOMAIN-CONTAINING PROTEIN"/>
    <property type="match status" value="1"/>
</dbReference>
<dbReference type="InterPro" id="IPR036259">
    <property type="entry name" value="MFS_trans_sf"/>
</dbReference>
<keyword evidence="2" id="KW-0813">Transport</keyword>
<feature type="transmembrane region" description="Helical" evidence="7">
    <location>
        <begin position="228"/>
        <end position="248"/>
    </location>
</feature>
<feature type="transmembrane region" description="Helical" evidence="7">
    <location>
        <begin position="467"/>
        <end position="487"/>
    </location>
</feature>
<feature type="transmembrane region" description="Helical" evidence="7">
    <location>
        <begin position="380"/>
        <end position="397"/>
    </location>
</feature>
<dbReference type="SUPFAM" id="SSF103473">
    <property type="entry name" value="MFS general substrate transporter"/>
    <property type="match status" value="1"/>
</dbReference>
<evidence type="ECO:0000256" key="5">
    <source>
        <dbReference type="ARBA" id="ARBA00023136"/>
    </source>
</evidence>
<dbReference type="AlphaFoldDB" id="A0A1B2JEU4"/>
<evidence type="ECO:0000313" key="9">
    <source>
        <dbReference type="Proteomes" id="UP000094565"/>
    </source>
</evidence>
<keyword evidence="9" id="KW-1185">Reference proteome</keyword>
<dbReference type="FunFam" id="1.20.1250.20:FF:000106">
    <property type="entry name" value="MFS transporter, putative"/>
    <property type="match status" value="1"/>
</dbReference>
<evidence type="ECO:0000256" key="6">
    <source>
        <dbReference type="SAM" id="MobiDB-lite"/>
    </source>
</evidence>
<gene>
    <name evidence="8" type="ORF">ATY40_BA7504345</name>
</gene>
<evidence type="ECO:0000256" key="3">
    <source>
        <dbReference type="ARBA" id="ARBA00022692"/>
    </source>
</evidence>
<keyword evidence="5 7" id="KW-0472">Membrane</keyword>
<name>A0A1B2JEU4_PICPA</name>
<keyword evidence="3 7" id="KW-0812">Transmembrane</keyword>
<dbReference type="OrthoDB" id="1935484at2759"/>